<keyword evidence="3 15" id="KW-0349">Heme</keyword>
<evidence type="ECO:0000256" key="6">
    <source>
        <dbReference type="ARBA" id="ARBA00022805"/>
    </source>
</evidence>
<evidence type="ECO:0000256" key="8">
    <source>
        <dbReference type="ARBA" id="ARBA00023002"/>
    </source>
</evidence>
<dbReference type="Pfam" id="PF00067">
    <property type="entry name" value="p450"/>
    <property type="match status" value="1"/>
</dbReference>
<dbReference type="GO" id="GO:0009686">
    <property type="term" value="P:gibberellin biosynthetic process"/>
    <property type="evidence" value="ECO:0007669"/>
    <property type="project" value="InterPro"/>
</dbReference>
<dbReference type="PROSITE" id="PS00086">
    <property type="entry name" value="CYTOCHROME_P450"/>
    <property type="match status" value="1"/>
</dbReference>
<comment type="function">
    <text evidence="13">Catalyzes three successive oxidations of the 4-methyl group of ent-kaurene giving kaurenoic acid, a key step in gibberellins (GAs) biosynthesis. GAs, which are involved many processes, including stem elongation, play a central role in plant development.</text>
</comment>
<dbReference type="Gene3D" id="1.10.630.10">
    <property type="entry name" value="Cytochrome P450"/>
    <property type="match status" value="1"/>
</dbReference>
<evidence type="ECO:0000256" key="3">
    <source>
        <dbReference type="ARBA" id="ARBA00022617"/>
    </source>
</evidence>
<comment type="caution">
    <text evidence="18">The sequence shown here is derived from an EMBL/GenBank/DDBJ whole genome shotgun (WGS) entry which is preliminary data.</text>
</comment>
<dbReference type="GO" id="GO:0016709">
    <property type="term" value="F:oxidoreductase activity, acting on paired donors, with incorporation or reduction of molecular oxygen, NAD(P)H as one donor, and incorporation of one atom of oxygen"/>
    <property type="evidence" value="ECO:0007669"/>
    <property type="project" value="TreeGrafter"/>
</dbReference>
<evidence type="ECO:0000256" key="16">
    <source>
        <dbReference type="RuleBase" id="RU000461"/>
    </source>
</evidence>
<evidence type="ECO:0000256" key="7">
    <source>
        <dbReference type="ARBA" id="ARBA00022989"/>
    </source>
</evidence>
<protein>
    <recommendedName>
        <fullName evidence="14">ent-kaurene monooxygenase</fullName>
        <ecNumber evidence="14">1.14.14.86</ecNumber>
    </recommendedName>
</protein>
<reference evidence="18" key="2">
    <citation type="journal article" date="2024" name="Plant">
        <title>Genomic evolution and insights into agronomic trait innovations of Sesamum species.</title>
        <authorList>
            <person name="Miao H."/>
            <person name="Wang L."/>
            <person name="Qu L."/>
            <person name="Liu H."/>
            <person name="Sun Y."/>
            <person name="Le M."/>
            <person name="Wang Q."/>
            <person name="Wei S."/>
            <person name="Zheng Y."/>
            <person name="Lin W."/>
            <person name="Duan Y."/>
            <person name="Cao H."/>
            <person name="Xiong S."/>
            <person name="Wang X."/>
            <person name="Wei L."/>
            <person name="Li C."/>
            <person name="Ma Q."/>
            <person name="Ju M."/>
            <person name="Zhao R."/>
            <person name="Li G."/>
            <person name="Mu C."/>
            <person name="Tian Q."/>
            <person name="Mei H."/>
            <person name="Zhang T."/>
            <person name="Gao T."/>
            <person name="Zhang H."/>
        </authorList>
    </citation>
    <scope>NUCLEOTIDE SEQUENCE</scope>
    <source>
        <strain evidence="18">KEN1</strain>
    </source>
</reference>
<evidence type="ECO:0000256" key="12">
    <source>
        <dbReference type="ARBA" id="ARBA00023766"/>
    </source>
</evidence>
<dbReference type="SUPFAM" id="SSF48264">
    <property type="entry name" value="Cytochrome P450"/>
    <property type="match status" value="1"/>
</dbReference>
<dbReference type="GO" id="GO:0020037">
    <property type="term" value="F:heme binding"/>
    <property type="evidence" value="ECO:0007669"/>
    <property type="project" value="InterPro"/>
</dbReference>
<dbReference type="InterPro" id="IPR036396">
    <property type="entry name" value="Cyt_P450_sf"/>
</dbReference>
<keyword evidence="10 16" id="KW-0503">Monooxygenase</keyword>
<evidence type="ECO:0000256" key="1">
    <source>
        <dbReference type="ARBA" id="ARBA00001971"/>
    </source>
</evidence>
<dbReference type="AlphaFoldDB" id="A0AAW2WA03"/>
<dbReference type="InterPro" id="IPR002401">
    <property type="entry name" value="Cyt_P450_E_grp-I"/>
</dbReference>
<evidence type="ECO:0000256" key="17">
    <source>
        <dbReference type="SAM" id="Phobius"/>
    </source>
</evidence>
<organism evidence="18">
    <name type="scientific">Sesamum latifolium</name>
    <dbReference type="NCBI Taxonomy" id="2727402"/>
    <lineage>
        <taxon>Eukaryota</taxon>
        <taxon>Viridiplantae</taxon>
        <taxon>Streptophyta</taxon>
        <taxon>Embryophyta</taxon>
        <taxon>Tracheophyta</taxon>
        <taxon>Spermatophyta</taxon>
        <taxon>Magnoliopsida</taxon>
        <taxon>eudicotyledons</taxon>
        <taxon>Gunneridae</taxon>
        <taxon>Pentapetalae</taxon>
        <taxon>asterids</taxon>
        <taxon>lamiids</taxon>
        <taxon>Lamiales</taxon>
        <taxon>Pedaliaceae</taxon>
        <taxon>Sesamum</taxon>
    </lineage>
</organism>
<keyword evidence="5 15" id="KW-0479">Metal-binding</keyword>
<dbReference type="InterPro" id="IPR017972">
    <property type="entry name" value="Cyt_P450_CS"/>
</dbReference>
<dbReference type="InterPro" id="IPR044225">
    <property type="entry name" value="KO_chloroplastic"/>
</dbReference>
<dbReference type="GO" id="GO:0005783">
    <property type="term" value="C:endoplasmic reticulum"/>
    <property type="evidence" value="ECO:0007669"/>
    <property type="project" value="TreeGrafter"/>
</dbReference>
<dbReference type="PRINTS" id="PR00385">
    <property type="entry name" value="P450"/>
</dbReference>
<name>A0AAW2WA03_9LAMI</name>
<comment type="subcellular location">
    <subcellularLocation>
        <location evidence="12">Plastid</location>
        <location evidence="12">Chloroplast outer membrane</location>
        <topology evidence="12">Single-pass membrane protein</topology>
    </subcellularLocation>
</comment>
<evidence type="ECO:0000256" key="10">
    <source>
        <dbReference type="ARBA" id="ARBA00023033"/>
    </source>
</evidence>
<evidence type="ECO:0000256" key="15">
    <source>
        <dbReference type="PIRSR" id="PIRSR602401-1"/>
    </source>
</evidence>
<evidence type="ECO:0000256" key="11">
    <source>
        <dbReference type="ARBA" id="ARBA00023136"/>
    </source>
</evidence>
<comment type="similarity">
    <text evidence="2 16">Belongs to the cytochrome P450 family.</text>
</comment>
<keyword evidence="7 17" id="KW-1133">Transmembrane helix</keyword>
<evidence type="ECO:0000256" key="9">
    <source>
        <dbReference type="ARBA" id="ARBA00023004"/>
    </source>
</evidence>
<dbReference type="GO" id="GO:0052615">
    <property type="term" value="F:ent-kaurene oxidase activity"/>
    <property type="evidence" value="ECO:0007669"/>
    <property type="project" value="UniProtKB-EC"/>
</dbReference>
<dbReference type="InterPro" id="IPR001128">
    <property type="entry name" value="Cyt_P450"/>
</dbReference>
<keyword evidence="6" id="KW-1002">Plastid outer membrane</keyword>
<keyword evidence="6" id="KW-0934">Plastid</keyword>
<gene>
    <name evidence="18" type="ORF">Slati_2347200</name>
</gene>
<evidence type="ECO:0000256" key="13">
    <source>
        <dbReference type="ARBA" id="ARBA00058795"/>
    </source>
</evidence>
<evidence type="ECO:0000256" key="5">
    <source>
        <dbReference type="ARBA" id="ARBA00022723"/>
    </source>
</evidence>
<dbReference type="GO" id="GO:0010241">
    <property type="term" value="P:ent-kaurene oxidation to kaurenoic acid"/>
    <property type="evidence" value="ECO:0007669"/>
    <property type="project" value="InterPro"/>
</dbReference>
<evidence type="ECO:0000313" key="18">
    <source>
        <dbReference type="EMBL" id="KAL0438642.1"/>
    </source>
</evidence>
<evidence type="ECO:0000256" key="4">
    <source>
        <dbReference type="ARBA" id="ARBA00022692"/>
    </source>
</evidence>
<dbReference type="CDD" id="cd11075">
    <property type="entry name" value="CYP77_89"/>
    <property type="match status" value="1"/>
</dbReference>
<feature type="transmembrane region" description="Helical" evidence="17">
    <location>
        <begin position="12"/>
        <end position="31"/>
    </location>
</feature>
<dbReference type="EC" id="1.14.14.86" evidence="14"/>
<sequence length="528" mass="59976">MDTLLNLQALPSGAGIGGPAVVLGGITLFFIRKYVEDQMKKSSSFPPPPGSCFSSFLIFKSFNYVGSAGGVRVIGNLLQLKEKKPHKTFTKWAEEYGPIYSIRTGSNTMVVLNTNDVAKEAMVTKYSSISARKLSNALKILSCDKSMVAMSDYNEFYKTAKRHLLTSTLGPNAQKRHRIHRDTMINNICEQFHAHVEMYPSEAVNFRKIFQSELFGLSLKQAIGEDVKSIYVEELGTTLSKQEIYKILVTDPMEGAIEVDWRDFFPYLKWIPNKSFENKIRQMHFHRQAVMKALIEQQTKRIASGNEINCYLDYLLSEANTLTEQQTLMLLWEAIIEASDTTLVTTEWAMYELSKDPERQKRLLLEIQDVCGPDKLTEEKLCQLPYLAAIFHETLRKHSPVPIVPLRYVHEDAQLGGYNIPEGTEIAINIYGCNMDQRVWESPDEWKPERFLNAKNDTTELHKTMAFGSGKRACAGALQAMLISCVAIGRFVQEFEWRLKEGEEANVDTLGLTTHKLHPLLTIIKPRN</sequence>
<evidence type="ECO:0000256" key="2">
    <source>
        <dbReference type="ARBA" id="ARBA00010617"/>
    </source>
</evidence>
<dbReference type="GO" id="GO:0009707">
    <property type="term" value="C:chloroplast outer membrane"/>
    <property type="evidence" value="ECO:0007669"/>
    <property type="project" value="UniProtKB-SubCell"/>
</dbReference>
<dbReference type="FunFam" id="1.10.630.10:FF:000062">
    <property type="entry name" value="Ent-kaurene oxidase 2"/>
    <property type="match status" value="1"/>
</dbReference>
<dbReference type="PANTHER" id="PTHR47283">
    <property type="entry name" value="ENT-KAURENE OXIDASE, CHLOROPLASTIC"/>
    <property type="match status" value="1"/>
</dbReference>
<feature type="binding site" description="axial binding residue" evidence="15">
    <location>
        <position position="474"/>
    </location>
    <ligand>
        <name>heme</name>
        <dbReference type="ChEBI" id="CHEBI:30413"/>
    </ligand>
    <ligandPart>
        <name>Fe</name>
        <dbReference type="ChEBI" id="CHEBI:18248"/>
    </ligandPart>
</feature>
<evidence type="ECO:0000256" key="14">
    <source>
        <dbReference type="ARBA" id="ARBA00066565"/>
    </source>
</evidence>
<keyword evidence="8 16" id="KW-0560">Oxidoreductase</keyword>
<comment type="cofactor">
    <cofactor evidence="1 15">
        <name>heme</name>
        <dbReference type="ChEBI" id="CHEBI:30413"/>
    </cofactor>
</comment>
<keyword evidence="4 17" id="KW-0812">Transmembrane</keyword>
<accession>A0AAW2WA03</accession>
<keyword evidence="11 17" id="KW-0472">Membrane</keyword>
<dbReference type="GO" id="GO:0005506">
    <property type="term" value="F:iron ion binding"/>
    <property type="evidence" value="ECO:0007669"/>
    <property type="project" value="InterPro"/>
</dbReference>
<reference evidence="18" key="1">
    <citation type="submission" date="2020-06" db="EMBL/GenBank/DDBJ databases">
        <authorList>
            <person name="Li T."/>
            <person name="Hu X."/>
            <person name="Zhang T."/>
            <person name="Song X."/>
            <person name="Zhang H."/>
            <person name="Dai N."/>
            <person name="Sheng W."/>
            <person name="Hou X."/>
            <person name="Wei L."/>
        </authorList>
    </citation>
    <scope>NUCLEOTIDE SEQUENCE</scope>
    <source>
        <strain evidence="18">KEN1</strain>
        <tissue evidence="18">Leaf</tissue>
    </source>
</reference>
<keyword evidence="9 15" id="KW-0408">Iron</keyword>
<dbReference type="PRINTS" id="PR00463">
    <property type="entry name" value="EP450I"/>
</dbReference>
<dbReference type="EMBL" id="JACGWN010000008">
    <property type="protein sequence ID" value="KAL0438642.1"/>
    <property type="molecule type" value="Genomic_DNA"/>
</dbReference>
<dbReference type="PANTHER" id="PTHR47283:SF1">
    <property type="entry name" value="ENT-KAURENE OXIDASE, CHLOROPLASTIC"/>
    <property type="match status" value="1"/>
</dbReference>
<proteinExistence type="inferred from homology"/>